<dbReference type="PANTHER" id="PTHR30625:SF11">
    <property type="entry name" value="MOTA_TOLQ_EXBB PROTON CHANNEL DOMAIN-CONTAINING PROTEIN"/>
    <property type="match status" value="1"/>
</dbReference>
<feature type="transmembrane region" description="Helical" evidence="7">
    <location>
        <begin position="266"/>
        <end position="285"/>
    </location>
</feature>
<dbReference type="KEGG" id="puo:RZN69_06505"/>
<dbReference type="RefSeq" id="WP_317835263.1">
    <property type="nucleotide sequence ID" value="NZ_CP136920.1"/>
</dbReference>
<evidence type="ECO:0000313" key="10">
    <source>
        <dbReference type="EMBL" id="WOO42736.1"/>
    </source>
</evidence>
<dbReference type="GO" id="GO:0017038">
    <property type="term" value="P:protein import"/>
    <property type="evidence" value="ECO:0007669"/>
    <property type="project" value="TreeGrafter"/>
</dbReference>
<evidence type="ECO:0000259" key="9">
    <source>
        <dbReference type="Pfam" id="PF01618"/>
    </source>
</evidence>
<reference evidence="10 11" key="1">
    <citation type="submission" date="2023-10" db="EMBL/GenBank/DDBJ databases">
        <title>Rubellicoccus peritrichatus gen. nov., sp. nov., isolated from an algae of coral reef tank.</title>
        <authorList>
            <person name="Luo J."/>
        </authorList>
    </citation>
    <scope>NUCLEOTIDE SEQUENCE [LARGE SCALE GENOMIC DNA]</scope>
    <source>
        <strain evidence="10 11">CR14</strain>
    </source>
</reference>
<dbReference type="InterPro" id="IPR017270">
    <property type="entry name" value="MotA/TolQ/ExbB-rel"/>
</dbReference>
<organism evidence="10 11">
    <name type="scientific">Rubellicoccus peritrichatus</name>
    <dbReference type="NCBI Taxonomy" id="3080537"/>
    <lineage>
        <taxon>Bacteria</taxon>
        <taxon>Pseudomonadati</taxon>
        <taxon>Verrucomicrobiota</taxon>
        <taxon>Opitutia</taxon>
        <taxon>Puniceicoccales</taxon>
        <taxon>Cerasicoccaceae</taxon>
        <taxon>Rubellicoccus</taxon>
    </lineage>
</organism>
<keyword evidence="3 7" id="KW-0812">Transmembrane</keyword>
<protein>
    <submittedName>
        <fullName evidence="10">MotA/TolQ/ExbB proton channel family protein</fullName>
    </submittedName>
</protein>
<name>A0AAQ3QUT3_9BACT</name>
<accession>A0AAQ3QUT3</accession>
<feature type="transmembrane region" description="Helical" evidence="7">
    <location>
        <begin position="407"/>
        <end position="432"/>
    </location>
</feature>
<keyword evidence="11" id="KW-1185">Reference proteome</keyword>
<evidence type="ECO:0000256" key="7">
    <source>
        <dbReference type="SAM" id="Phobius"/>
    </source>
</evidence>
<feature type="signal peptide" evidence="8">
    <location>
        <begin position="1"/>
        <end position="18"/>
    </location>
</feature>
<keyword evidence="8" id="KW-0732">Signal</keyword>
<evidence type="ECO:0000256" key="1">
    <source>
        <dbReference type="ARBA" id="ARBA00004651"/>
    </source>
</evidence>
<dbReference type="EMBL" id="CP136920">
    <property type="protein sequence ID" value="WOO42736.1"/>
    <property type="molecule type" value="Genomic_DNA"/>
</dbReference>
<comment type="subcellular location">
    <subcellularLocation>
        <location evidence="1">Cell membrane</location>
        <topology evidence="1">Multi-pass membrane protein</topology>
    </subcellularLocation>
    <subcellularLocation>
        <location evidence="6">Membrane</location>
        <topology evidence="6">Multi-pass membrane protein</topology>
    </subcellularLocation>
</comment>
<dbReference type="AlphaFoldDB" id="A0AAQ3QUT3"/>
<feature type="chain" id="PRO_5042940543" evidence="8">
    <location>
        <begin position="19"/>
        <end position="460"/>
    </location>
</feature>
<dbReference type="InterPro" id="IPR050790">
    <property type="entry name" value="ExbB/TolQ_transport"/>
</dbReference>
<dbReference type="InterPro" id="IPR002898">
    <property type="entry name" value="MotA_ExbB_proton_chnl"/>
</dbReference>
<evidence type="ECO:0000313" key="11">
    <source>
        <dbReference type="Proteomes" id="UP001304300"/>
    </source>
</evidence>
<comment type="similarity">
    <text evidence="6">Belongs to the exbB/tolQ family.</text>
</comment>
<feature type="transmembrane region" description="Helical" evidence="7">
    <location>
        <begin position="363"/>
        <end position="387"/>
    </location>
</feature>
<keyword evidence="5 7" id="KW-0472">Membrane</keyword>
<keyword evidence="2" id="KW-1003">Cell membrane</keyword>
<evidence type="ECO:0000256" key="6">
    <source>
        <dbReference type="RuleBase" id="RU004057"/>
    </source>
</evidence>
<gene>
    <name evidence="10" type="ORF">RZN69_06505</name>
</gene>
<dbReference type="PIRSF" id="PIRSF037714">
    <property type="entry name" value="TolR"/>
    <property type="match status" value="1"/>
</dbReference>
<evidence type="ECO:0000256" key="2">
    <source>
        <dbReference type="ARBA" id="ARBA00022475"/>
    </source>
</evidence>
<keyword evidence="6" id="KW-0653">Protein transport</keyword>
<evidence type="ECO:0000256" key="3">
    <source>
        <dbReference type="ARBA" id="ARBA00022692"/>
    </source>
</evidence>
<keyword evidence="6" id="KW-0813">Transport</keyword>
<keyword evidence="4 7" id="KW-1133">Transmembrane helix</keyword>
<dbReference type="Pfam" id="PF01618">
    <property type="entry name" value="MotA_ExbB"/>
    <property type="match status" value="1"/>
</dbReference>
<dbReference type="GO" id="GO:0005886">
    <property type="term" value="C:plasma membrane"/>
    <property type="evidence" value="ECO:0007669"/>
    <property type="project" value="UniProtKB-SubCell"/>
</dbReference>
<feature type="domain" description="MotA/TolQ/ExbB proton channel" evidence="9">
    <location>
        <begin position="329"/>
        <end position="444"/>
    </location>
</feature>
<dbReference type="Proteomes" id="UP001304300">
    <property type="component" value="Chromosome"/>
</dbReference>
<sequence>MKKLFFWITFCAAAVASAQTFDQASQKVQQDLADSLKQLSATRNEIAKEQITLSRDVNKLEGEVIEKTRELERLQRQADNRMVGVNALKAEVKSRRDEVEYISGLLNEFVRTFDTKIHISETQLYADALKEARLSIDDINMTQPEKFDRQMDIVGIAVNRADEVLGGKTYEGKALTNAGVLEPGQFAAIGPVVFFKSQQSDAVGLSFGQGNGLDAVVVELDPIHSPGITGLVTTGAGVFPADASSGKALKFAQMEESVGEHIAKGGIWGMVIIILGIVALILAAFKVLDIAAVKVPPVDTLEGMLYDIDAEKFDEAKAKADGLSGLTGKIYQDAVKNINQRRSVLEEIIFARLLEIRPKLERYLAFVALVAAAAPLLGLLGTVTGMIKTFNLITIFGTGDAKSLSSGISEALVTTELGLAVAIPALLLHGLLNRMAKRKIADLEQGAVSFLNGLEVQKES</sequence>
<evidence type="ECO:0000256" key="4">
    <source>
        <dbReference type="ARBA" id="ARBA00022989"/>
    </source>
</evidence>
<evidence type="ECO:0000256" key="8">
    <source>
        <dbReference type="SAM" id="SignalP"/>
    </source>
</evidence>
<proteinExistence type="inferred from homology"/>
<dbReference type="PANTHER" id="PTHR30625">
    <property type="entry name" value="PROTEIN TOLQ"/>
    <property type="match status" value="1"/>
</dbReference>
<evidence type="ECO:0000256" key="5">
    <source>
        <dbReference type="ARBA" id="ARBA00023136"/>
    </source>
</evidence>